<dbReference type="AlphaFoldDB" id="C9ZVM4"/>
<dbReference type="EMBL" id="FN554971">
    <property type="protein sequence ID" value="CBH13462.1"/>
    <property type="molecule type" value="Genomic_DNA"/>
</dbReference>
<protein>
    <submittedName>
        <fullName evidence="2">Uncharacterized protein</fullName>
    </submittedName>
</protein>
<accession>C9ZVM4</accession>
<keyword evidence="1" id="KW-1133">Transmembrane helix</keyword>
<dbReference type="Proteomes" id="UP000002316">
    <property type="component" value="Chromosome 8"/>
</dbReference>
<dbReference type="GeneID" id="23863602"/>
<name>C9ZVM4_TRYB9</name>
<keyword evidence="1" id="KW-0812">Transmembrane</keyword>
<sequence length="140" mass="16654">MKYFICHYYYYYYYTLSFVTQLPRATRSTTLHCIELLFSTLFSFFLSFLFLAFSYCSNIIYVIDTVTSIISVGDTLLLRGEIMFYYYYCCCCCSFPFSYFILFFFSGSTSGCYEKAGENTECRDVEGAFEHRFFFLKKKV</sequence>
<proteinExistence type="predicted"/>
<evidence type="ECO:0000313" key="3">
    <source>
        <dbReference type="Proteomes" id="UP000002316"/>
    </source>
</evidence>
<keyword evidence="1" id="KW-0472">Membrane</keyword>
<organism evidence="2 3">
    <name type="scientific">Trypanosoma brucei gambiense (strain MHOM/CI/86/DAL972)</name>
    <dbReference type="NCBI Taxonomy" id="679716"/>
    <lineage>
        <taxon>Eukaryota</taxon>
        <taxon>Discoba</taxon>
        <taxon>Euglenozoa</taxon>
        <taxon>Kinetoplastea</taxon>
        <taxon>Metakinetoplastina</taxon>
        <taxon>Trypanosomatida</taxon>
        <taxon>Trypanosomatidae</taxon>
        <taxon>Trypanosoma</taxon>
    </lineage>
</organism>
<evidence type="ECO:0000313" key="2">
    <source>
        <dbReference type="EMBL" id="CBH13462.1"/>
    </source>
</evidence>
<feature type="transmembrane region" description="Helical" evidence="1">
    <location>
        <begin position="85"/>
        <end position="105"/>
    </location>
</feature>
<dbReference type="RefSeq" id="XP_011775739.1">
    <property type="nucleotide sequence ID" value="XM_011777437.1"/>
</dbReference>
<dbReference type="KEGG" id="tbg:TbgDal_VIII4040"/>
<gene>
    <name evidence="2" type="ORF">TbgDal_VIII4040</name>
</gene>
<reference evidence="3" key="1">
    <citation type="journal article" date="2010" name="PLoS Negl. Trop. Dis.">
        <title>The genome sequence of Trypanosoma brucei gambiense, causative agent of chronic human african trypanosomiasis.</title>
        <authorList>
            <person name="Jackson A.P."/>
            <person name="Sanders M."/>
            <person name="Berry A."/>
            <person name="McQuillan J."/>
            <person name="Aslett M.A."/>
            <person name="Quail M.A."/>
            <person name="Chukualim B."/>
            <person name="Capewell P."/>
            <person name="MacLeod A."/>
            <person name="Melville S.E."/>
            <person name="Gibson W."/>
            <person name="Barry J.D."/>
            <person name="Berriman M."/>
            <person name="Hertz-Fowler C."/>
        </authorList>
    </citation>
    <scope>NUCLEOTIDE SEQUENCE [LARGE SCALE GENOMIC DNA]</scope>
    <source>
        <strain evidence="3">MHOM/CI/86/DAL972</strain>
    </source>
</reference>
<feature type="transmembrane region" description="Helical" evidence="1">
    <location>
        <begin position="33"/>
        <end position="53"/>
    </location>
</feature>
<evidence type="ECO:0000256" key="1">
    <source>
        <dbReference type="SAM" id="Phobius"/>
    </source>
</evidence>